<accession>A0A9Q0DKW8</accession>
<dbReference type="EMBL" id="JANIIK010000114">
    <property type="protein sequence ID" value="KAJ3590196.1"/>
    <property type="molecule type" value="Genomic_DNA"/>
</dbReference>
<keyword evidence="3" id="KW-1185">Reference proteome</keyword>
<feature type="compositionally biased region" description="Low complexity" evidence="1">
    <location>
        <begin position="58"/>
        <end position="69"/>
    </location>
</feature>
<comment type="caution">
    <text evidence="2">The sequence shown here is derived from an EMBL/GenBank/DDBJ whole genome shotgun (WGS) entry which is preliminary data.</text>
</comment>
<organism evidence="2 3">
    <name type="scientific">Muraenolepis orangiensis</name>
    <name type="common">Patagonian moray cod</name>
    <dbReference type="NCBI Taxonomy" id="630683"/>
    <lineage>
        <taxon>Eukaryota</taxon>
        <taxon>Metazoa</taxon>
        <taxon>Chordata</taxon>
        <taxon>Craniata</taxon>
        <taxon>Vertebrata</taxon>
        <taxon>Euteleostomi</taxon>
        <taxon>Actinopterygii</taxon>
        <taxon>Neopterygii</taxon>
        <taxon>Teleostei</taxon>
        <taxon>Neoteleostei</taxon>
        <taxon>Acanthomorphata</taxon>
        <taxon>Zeiogadaria</taxon>
        <taxon>Gadariae</taxon>
        <taxon>Gadiformes</taxon>
        <taxon>Muraenolepidoidei</taxon>
        <taxon>Muraenolepididae</taxon>
        <taxon>Muraenolepis</taxon>
    </lineage>
</organism>
<feature type="compositionally biased region" description="Basic and acidic residues" evidence="1">
    <location>
        <begin position="1"/>
        <end position="15"/>
    </location>
</feature>
<reference evidence="2" key="1">
    <citation type="submission" date="2022-07" db="EMBL/GenBank/DDBJ databases">
        <title>Chromosome-level genome of Muraenolepis orangiensis.</title>
        <authorList>
            <person name="Kim J."/>
        </authorList>
    </citation>
    <scope>NUCLEOTIDE SEQUENCE</scope>
    <source>
        <strain evidence="2">KU_S4_2022</strain>
        <tissue evidence="2">Muscle</tissue>
    </source>
</reference>
<sequence>MRMWEKRGTGEEVVRPSHMALISPRQTRFLDTPTHGSPGAEPRVTARAEGSRAEKRSPSPQSSRVSSSPSPLPFHVC</sequence>
<evidence type="ECO:0000313" key="3">
    <source>
        <dbReference type="Proteomes" id="UP001148018"/>
    </source>
</evidence>
<feature type="compositionally biased region" description="Basic and acidic residues" evidence="1">
    <location>
        <begin position="44"/>
        <end position="57"/>
    </location>
</feature>
<protein>
    <submittedName>
        <fullName evidence="2">Uncharacterized protein</fullName>
    </submittedName>
</protein>
<proteinExistence type="predicted"/>
<name>A0A9Q0DKW8_9TELE</name>
<gene>
    <name evidence="2" type="ORF">NHX12_008150</name>
</gene>
<dbReference type="AlphaFoldDB" id="A0A9Q0DKW8"/>
<feature type="region of interest" description="Disordered" evidence="1">
    <location>
        <begin position="1"/>
        <end position="77"/>
    </location>
</feature>
<evidence type="ECO:0000256" key="1">
    <source>
        <dbReference type="SAM" id="MobiDB-lite"/>
    </source>
</evidence>
<evidence type="ECO:0000313" key="2">
    <source>
        <dbReference type="EMBL" id="KAJ3590196.1"/>
    </source>
</evidence>
<dbReference type="Proteomes" id="UP001148018">
    <property type="component" value="Unassembled WGS sequence"/>
</dbReference>